<keyword evidence="8 11" id="KW-0812">Transmembrane</keyword>
<evidence type="ECO:0000256" key="1">
    <source>
        <dbReference type="ARBA" id="ARBA00001946"/>
    </source>
</evidence>
<comment type="pathway">
    <text evidence="11">Cofactor biosynthesis; ubiquinone biosynthesis.</text>
</comment>
<dbReference type="NCBIfam" id="TIGR01474">
    <property type="entry name" value="ubiA_proteo"/>
    <property type="match status" value="1"/>
</dbReference>
<keyword evidence="11" id="KW-0460">Magnesium</keyword>
<reference evidence="14" key="1">
    <citation type="submission" date="2015-11" db="EMBL/GenBank/DDBJ databases">
        <title>Complete genome sequence of a polyethylene glycol-degrading strain Sphingopyxis terrae strain 203-1 (NBRC 15098).</title>
        <authorList>
            <person name="Yoshiyuki O."/>
            <person name="Shouta N."/>
            <person name="Nagata Y."/>
            <person name="Numata M."/>
            <person name="Tsuchikane K."/>
            <person name="Hosoyama A."/>
            <person name="Yamazoe A."/>
            <person name="Tsuda M."/>
            <person name="Fujita N."/>
            <person name="Kawai F."/>
        </authorList>
    </citation>
    <scope>NUCLEOTIDE SEQUENCE [LARGE SCALE GENOMIC DNA]</scope>
    <source>
        <strain evidence="14">203-1</strain>
    </source>
</reference>
<dbReference type="EC" id="2.5.1.39" evidence="11 12"/>
<evidence type="ECO:0000256" key="4">
    <source>
        <dbReference type="ARBA" id="ARBA00022475"/>
    </source>
</evidence>
<feature type="transmembrane region" description="Helical" evidence="11">
    <location>
        <begin position="61"/>
        <end position="82"/>
    </location>
</feature>
<keyword evidence="4 11" id="KW-1003">Cell membrane</keyword>
<name>A0A142VX65_9SPHN</name>
<dbReference type="Gene3D" id="1.10.357.140">
    <property type="entry name" value="UbiA prenyltransferase"/>
    <property type="match status" value="1"/>
</dbReference>
<dbReference type="Pfam" id="PF01040">
    <property type="entry name" value="UbiA"/>
    <property type="match status" value="1"/>
</dbReference>
<dbReference type="EMBL" id="CP013342">
    <property type="protein sequence ID" value="AMU94322.1"/>
    <property type="molecule type" value="Genomic_DNA"/>
</dbReference>
<dbReference type="InterPro" id="IPR030470">
    <property type="entry name" value="UbiA_prenylTrfase_CS"/>
</dbReference>
<evidence type="ECO:0000256" key="2">
    <source>
        <dbReference type="ARBA" id="ARBA00004141"/>
    </source>
</evidence>
<dbReference type="KEGG" id="ster:AOA14_06845"/>
<dbReference type="InterPro" id="IPR044878">
    <property type="entry name" value="UbiA_sf"/>
</dbReference>
<dbReference type="InterPro" id="IPR039653">
    <property type="entry name" value="Prenyltransferase"/>
</dbReference>
<feature type="transmembrane region" description="Helical" evidence="11">
    <location>
        <begin position="253"/>
        <end position="273"/>
    </location>
</feature>
<evidence type="ECO:0000313" key="13">
    <source>
        <dbReference type="EMBL" id="AMU94322.1"/>
    </source>
</evidence>
<dbReference type="FunFam" id="1.10.357.140:FF:000008">
    <property type="entry name" value="4-hydroxybenzoate octaprenyltransferase"/>
    <property type="match status" value="1"/>
</dbReference>
<feature type="transmembrane region" description="Helical" evidence="11">
    <location>
        <begin position="103"/>
        <end position="124"/>
    </location>
</feature>
<comment type="cofactor">
    <cofactor evidence="1 11">
        <name>Mg(2+)</name>
        <dbReference type="ChEBI" id="CHEBI:18420"/>
    </cofactor>
</comment>
<evidence type="ECO:0000256" key="3">
    <source>
        <dbReference type="ARBA" id="ARBA00005985"/>
    </source>
</evidence>
<feature type="transmembrane region" description="Helical" evidence="11">
    <location>
        <begin position="156"/>
        <end position="177"/>
    </location>
</feature>
<proteinExistence type="inferred from homology"/>
<comment type="subcellular location">
    <subcellularLocation>
        <location evidence="11">Cell inner membrane</location>
        <topology evidence="11">Multi-pass membrane protein</topology>
    </subcellularLocation>
    <subcellularLocation>
        <location evidence="2">Membrane</location>
        <topology evidence="2">Multi-pass membrane protein</topology>
    </subcellularLocation>
</comment>
<dbReference type="FunFam" id="1.20.120.1780:FF:000001">
    <property type="entry name" value="4-hydroxybenzoate octaprenyltransferase"/>
    <property type="match status" value="1"/>
</dbReference>
<evidence type="ECO:0000256" key="8">
    <source>
        <dbReference type="ARBA" id="ARBA00022692"/>
    </source>
</evidence>
<comment type="catalytic activity">
    <reaction evidence="11">
        <text>all-trans-octaprenyl diphosphate + 4-hydroxybenzoate = 4-hydroxy-3-(all-trans-octaprenyl)benzoate + diphosphate</text>
        <dbReference type="Rhea" id="RHEA:27782"/>
        <dbReference type="ChEBI" id="CHEBI:1617"/>
        <dbReference type="ChEBI" id="CHEBI:17879"/>
        <dbReference type="ChEBI" id="CHEBI:33019"/>
        <dbReference type="ChEBI" id="CHEBI:57711"/>
        <dbReference type="EC" id="2.5.1.39"/>
    </reaction>
</comment>
<reference evidence="13 14" key="2">
    <citation type="journal article" date="2016" name="Genome Announc.">
        <title>Complete Genome Sequence of Sphingopyxis terrae Strain 203-1 (NBRC 111660), a Polyethylene Glycol Degrader.</title>
        <authorList>
            <person name="Ohtsubo Y."/>
            <person name="Nonoyama S."/>
            <person name="Nagata Y."/>
            <person name="Numata M."/>
            <person name="Tsuchikane K."/>
            <person name="Hosoyama A."/>
            <person name="Yamazoe A."/>
            <person name="Tsuda M."/>
            <person name="Fujita N."/>
            <person name="Kawai F."/>
        </authorList>
    </citation>
    <scope>NUCLEOTIDE SEQUENCE [LARGE SCALE GENOMIC DNA]</scope>
    <source>
        <strain evidence="13 14">203-1</strain>
    </source>
</reference>
<comment type="similarity">
    <text evidence="3 11">Belongs to the UbiA prenyltransferase family.</text>
</comment>
<dbReference type="AlphaFoldDB" id="A0A142VX65"/>
<keyword evidence="10 11" id="KW-0472">Membrane</keyword>
<dbReference type="InterPro" id="IPR000537">
    <property type="entry name" value="UbiA_prenyltransferase"/>
</dbReference>
<dbReference type="Proteomes" id="UP000076234">
    <property type="component" value="Chromosome"/>
</dbReference>
<feature type="transmembrane region" description="Helical" evidence="11">
    <location>
        <begin position="183"/>
        <end position="205"/>
    </location>
</feature>
<evidence type="ECO:0000256" key="10">
    <source>
        <dbReference type="ARBA" id="ARBA00023136"/>
    </source>
</evidence>
<organism evidence="13 14">
    <name type="scientific">Sphingopyxis terrae subsp. terrae NBRC 15098</name>
    <dbReference type="NCBI Taxonomy" id="1219058"/>
    <lineage>
        <taxon>Bacteria</taxon>
        <taxon>Pseudomonadati</taxon>
        <taxon>Pseudomonadota</taxon>
        <taxon>Alphaproteobacteria</taxon>
        <taxon>Sphingomonadales</taxon>
        <taxon>Sphingomonadaceae</taxon>
        <taxon>Sphingopyxis</taxon>
    </lineage>
</organism>
<evidence type="ECO:0000256" key="5">
    <source>
        <dbReference type="ARBA" id="ARBA00022519"/>
    </source>
</evidence>
<sequence>MTATHTPDSQHQGFLAILPAGMRPYALLARFDRPIGWWLLYWPCAWALALAGGAWSHWPLLLWMLLGAIVMRGAGCVYNDIVDRDLDAKVARTAVRPVASGEVSVRNALMWTLLLSMIGLVVLLRLPLPAQIVAVASLALVAAYPFMKRITWWPQAWLGLVFSWGALVGWIAVGGGANDQGGLALPFLYAGTIAWVIGYDTIYALQDIEDDALVGVKSSARAMGRHVKAGVALCYVVALGGWAGALWNVRPDALVLVALIPAALHLTGQVVTLDPDNGADALAKFRSNRFAGLLVFAAMLVVGSAP</sequence>
<keyword evidence="6 11" id="KW-0808">Transferase</keyword>
<dbReference type="InterPro" id="IPR006370">
    <property type="entry name" value="HB_polyprenyltransferase-like"/>
</dbReference>
<keyword evidence="9 11" id="KW-1133">Transmembrane helix</keyword>
<dbReference type="PANTHER" id="PTHR11048">
    <property type="entry name" value="PRENYLTRANSFERASES"/>
    <property type="match status" value="1"/>
</dbReference>
<dbReference type="GO" id="GO:0006744">
    <property type="term" value="P:ubiquinone biosynthetic process"/>
    <property type="evidence" value="ECO:0007669"/>
    <property type="project" value="UniProtKB-UniRule"/>
</dbReference>
<comment type="function">
    <text evidence="11">Catalyzes the prenylation of para-hydroxybenzoate (PHB) with an all-trans polyprenyl group. Mediates the second step in the final reaction sequence of ubiquinone-8 (UQ-8) biosynthesis, which is the condensation of the polyisoprenoid side chain with PHB, generating the first membrane-bound Q intermediate 3-octaprenyl-4-hydroxybenzoate.</text>
</comment>
<evidence type="ECO:0000256" key="9">
    <source>
        <dbReference type="ARBA" id="ARBA00022989"/>
    </source>
</evidence>
<evidence type="ECO:0000256" key="7">
    <source>
        <dbReference type="ARBA" id="ARBA00022688"/>
    </source>
</evidence>
<dbReference type="GO" id="GO:0005886">
    <property type="term" value="C:plasma membrane"/>
    <property type="evidence" value="ECO:0007669"/>
    <property type="project" value="UniProtKB-SubCell"/>
</dbReference>
<evidence type="ECO:0000256" key="12">
    <source>
        <dbReference type="NCBIfam" id="TIGR01474"/>
    </source>
</evidence>
<dbReference type="GO" id="GO:0008412">
    <property type="term" value="F:4-hydroxybenzoate polyprenyltransferase activity"/>
    <property type="evidence" value="ECO:0007669"/>
    <property type="project" value="UniProtKB-UniRule"/>
</dbReference>
<dbReference type="CDD" id="cd13959">
    <property type="entry name" value="PT_UbiA_COQ2"/>
    <property type="match status" value="1"/>
</dbReference>
<accession>A0A142VX65</accession>
<protein>
    <recommendedName>
        <fullName evidence="11 12">4-hydroxybenzoate octaprenyltransferase</fullName>
        <ecNumber evidence="11 12">2.5.1.39</ecNumber>
    </recommendedName>
    <alternativeName>
        <fullName evidence="11">4-HB polyprenyltransferase</fullName>
    </alternativeName>
</protein>
<dbReference type="UniPathway" id="UPA00232"/>
<dbReference type="Gene3D" id="1.20.120.1780">
    <property type="entry name" value="UbiA prenyltransferase"/>
    <property type="match status" value="1"/>
</dbReference>
<evidence type="ECO:0000256" key="6">
    <source>
        <dbReference type="ARBA" id="ARBA00022679"/>
    </source>
</evidence>
<dbReference type="RefSeq" id="WP_062901231.1">
    <property type="nucleotide sequence ID" value="NZ_CP013342.1"/>
</dbReference>
<feature type="transmembrane region" description="Helical" evidence="11">
    <location>
        <begin position="35"/>
        <end position="55"/>
    </location>
</feature>
<evidence type="ECO:0000256" key="11">
    <source>
        <dbReference type="HAMAP-Rule" id="MF_01635"/>
    </source>
</evidence>
<feature type="transmembrane region" description="Helical" evidence="11">
    <location>
        <begin position="285"/>
        <end position="305"/>
    </location>
</feature>
<keyword evidence="7 11" id="KW-0831">Ubiquinone biosynthesis</keyword>
<gene>
    <name evidence="11" type="primary">ubiA</name>
    <name evidence="13" type="ORF">AOA14_06845</name>
</gene>
<dbReference type="PANTHER" id="PTHR11048:SF28">
    <property type="entry name" value="4-HYDROXYBENZOATE POLYPRENYLTRANSFERASE, MITOCHONDRIAL"/>
    <property type="match status" value="1"/>
</dbReference>
<dbReference type="PROSITE" id="PS00943">
    <property type="entry name" value="UBIA"/>
    <property type="match status" value="1"/>
</dbReference>
<evidence type="ECO:0000313" key="14">
    <source>
        <dbReference type="Proteomes" id="UP000076234"/>
    </source>
</evidence>
<feature type="transmembrane region" description="Helical" evidence="11">
    <location>
        <begin position="226"/>
        <end position="247"/>
    </location>
</feature>
<dbReference type="HAMAP" id="MF_01635">
    <property type="entry name" value="UbiA"/>
    <property type="match status" value="1"/>
</dbReference>
<dbReference type="STRING" id="1219058.AOA14_06845"/>
<keyword evidence="5 11" id="KW-0997">Cell inner membrane</keyword>